<dbReference type="PROSITE" id="PS51891">
    <property type="entry name" value="CENP_V_GFA"/>
    <property type="match status" value="1"/>
</dbReference>
<accession>A0A432LS28</accession>
<keyword evidence="3" id="KW-0862">Zinc</keyword>
<keyword evidence="6" id="KW-1185">Reference proteome</keyword>
<evidence type="ECO:0000313" key="6">
    <source>
        <dbReference type="Proteomes" id="UP000267077"/>
    </source>
</evidence>
<organism evidence="5 6">
    <name type="scientific">Dyella dinghuensis</name>
    <dbReference type="NCBI Taxonomy" id="1920169"/>
    <lineage>
        <taxon>Bacteria</taxon>
        <taxon>Pseudomonadati</taxon>
        <taxon>Pseudomonadota</taxon>
        <taxon>Gammaproteobacteria</taxon>
        <taxon>Lysobacterales</taxon>
        <taxon>Rhodanobacteraceae</taxon>
        <taxon>Dyella</taxon>
    </lineage>
</organism>
<gene>
    <name evidence="5" type="ORF">EKH79_11900</name>
</gene>
<dbReference type="EMBL" id="RYZR01000006">
    <property type="protein sequence ID" value="RUL63110.1"/>
    <property type="molecule type" value="Genomic_DNA"/>
</dbReference>
<dbReference type="Proteomes" id="UP000267077">
    <property type="component" value="Unassembled WGS sequence"/>
</dbReference>
<dbReference type="OrthoDB" id="9805575at2"/>
<dbReference type="Pfam" id="PF04828">
    <property type="entry name" value="GFA"/>
    <property type="match status" value="1"/>
</dbReference>
<keyword evidence="2" id="KW-0479">Metal-binding</keyword>
<evidence type="ECO:0000256" key="3">
    <source>
        <dbReference type="ARBA" id="ARBA00022833"/>
    </source>
</evidence>
<dbReference type="InterPro" id="IPR011057">
    <property type="entry name" value="Mss4-like_sf"/>
</dbReference>
<dbReference type="Gene3D" id="2.170.150.70">
    <property type="match status" value="1"/>
</dbReference>
<comment type="similarity">
    <text evidence="1">Belongs to the Gfa family.</text>
</comment>
<comment type="caution">
    <text evidence="5">The sequence shown here is derived from an EMBL/GenBank/DDBJ whole genome shotgun (WGS) entry which is preliminary data.</text>
</comment>
<protein>
    <recommendedName>
        <fullName evidence="4">CENP-V/GFA domain-containing protein</fullName>
    </recommendedName>
</protein>
<evidence type="ECO:0000256" key="2">
    <source>
        <dbReference type="ARBA" id="ARBA00022723"/>
    </source>
</evidence>
<dbReference type="GO" id="GO:0016846">
    <property type="term" value="F:carbon-sulfur lyase activity"/>
    <property type="evidence" value="ECO:0007669"/>
    <property type="project" value="InterPro"/>
</dbReference>
<evidence type="ECO:0000259" key="4">
    <source>
        <dbReference type="PROSITE" id="PS51891"/>
    </source>
</evidence>
<dbReference type="AlphaFoldDB" id="A0A432LS28"/>
<reference evidence="5 6" key="1">
    <citation type="submission" date="2018-12" db="EMBL/GenBank/DDBJ databases">
        <title>Dyella dinghuensis sp. nov. DHOA06 and Dyella choica sp. nov. 4M-K27, isolated from forest soil.</title>
        <authorList>
            <person name="Qiu L.-H."/>
            <person name="Gao Z.-H."/>
        </authorList>
    </citation>
    <scope>NUCLEOTIDE SEQUENCE [LARGE SCALE GENOMIC DNA]</scope>
    <source>
        <strain evidence="5 6">DHOA06</strain>
    </source>
</reference>
<name>A0A432LS28_9GAMM</name>
<sequence>MLISGRCHCGNISFVLDWKPEPSEIPARACTCTFCTRHGAVWTACPMGSLKVAVRDVSHVSGYAFETETAEFRICTRCGVVPLVTSLIDDRLYAVVNVNTFENVEASMLRRSSVTLDGEACDDRLARRKRNWIADVVFVEGGGAIHA</sequence>
<dbReference type="GO" id="GO:0046872">
    <property type="term" value="F:metal ion binding"/>
    <property type="evidence" value="ECO:0007669"/>
    <property type="project" value="UniProtKB-KW"/>
</dbReference>
<feature type="domain" description="CENP-V/GFA" evidence="4">
    <location>
        <begin position="3"/>
        <end position="122"/>
    </location>
</feature>
<evidence type="ECO:0000256" key="1">
    <source>
        <dbReference type="ARBA" id="ARBA00005495"/>
    </source>
</evidence>
<proteinExistence type="inferred from homology"/>
<dbReference type="InterPro" id="IPR052355">
    <property type="entry name" value="CENP-V-like"/>
</dbReference>
<dbReference type="PANTHER" id="PTHR28620:SF1">
    <property type="entry name" value="CENP-V_GFA DOMAIN-CONTAINING PROTEIN"/>
    <property type="match status" value="1"/>
</dbReference>
<dbReference type="InterPro" id="IPR006913">
    <property type="entry name" value="CENP-V/GFA"/>
</dbReference>
<dbReference type="PANTHER" id="PTHR28620">
    <property type="entry name" value="CENTROMERE PROTEIN V"/>
    <property type="match status" value="1"/>
</dbReference>
<dbReference type="SUPFAM" id="SSF51316">
    <property type="entry name" value="Mss4-like"/>
    <property type="match status" value="1"/>
</dbReference>
<evidence type="ECO:0000313" key="5">
    <source>
        <dbReference type="EMBL" id="RUL63110.1"/>
    </source>
</evidence>